<feature type="transmembrane region" description="Helical" evidence="14">
    <location>
        <begin position="38"/>
        <end position="56"/>
    </location>
</feature>
<dbReference type="AlphaFoldDB" id="A0A6P5AWE1"/>
<keyword evidence="3 12" id="KW-0894">Sodium channel</keyword>
<dbReference type="GeneID" id="109487761"/>
<organism evidence="15 16">
    <name type="scientific">Branchiostoma belcheri</name>
    <name type="common">Amphioxus</name>
    <dbReference type="NCBI Taxonomy" id="7741"/>
    <lineage>
        <taxon>Eukaryota</taxon>
        <taxon>Metazoa</taxon>
        <taxon>Chordata</taxon>
        <taxon>Cephalochordata</taxon>
        <taxon>Leptocardii</taxon>
        <taxon>Amphioxiformes</taxon>
        <taxon>Branchiostomatidae</taxon>
        <taxon>Branchiostoma</taxon>
    </lineage>
</organism>
<name>A0A6P5AWE1_BRABE</name>
<keyword evidence="15" id="KW-1185">Reference proteome</keyword>
<dbReference type="PRINTS" id="PR01078">
    <property type="entry name" value="AMINACHANNEL"/>
</dbReference>
<evidence type="ECO:0000256" key="7">
    <source>
        <dbReference type="ARBA" id="ARBA00023065"/>
    </source>
</evidence>
<keyword evidence="4 12" id="KW-0812">Transmembrane</keyword>
<evidence type="ECO:0000256" key="11">
    <source>
        <dbReference type="ARBA" id="ARBA00023303"/>
    </source>
</evidence>
<evidence type="ECO:0000313" key="15">
    <source>
        <dbReference type="Proteomes" id="UP000515135"/>
    </source>
</evidence>
<evidence type="ECO:0000256" key="6">
    <source>
        <dbReference type="ARBA" id="ARBA00023053"/>
    </source>
</evidence>
<keyword evidence="11 12" id="KW-0407">Ion channel</keyword>
<dbReference type="Pfam" id="PF00858">
    <property type="entry name" value="ASC"/>
    <property type="match status" value="1"/>
</dbReference>
<keyword evidence="5 14" id="KW-1133">Transmembrane helix</keyword>
<evidence type="ECO:0000256" key="2">
    <source>
        <dbReference type="ARBA" id="ARBA00022448"/>
    </source>
</evidence>
<dbReference type="InterPro" id="IPR001873">
    <property type="entry name" value="ENaC"/>
</dbReference>
<sequence>MAACCSCQDGALDHEYASNTSLHGPGNIINAKRPAHRAVWVVLFLAAFGVAVWQISERFVAYFSYNTVTSVKVEFKDELDFPAVTICNFNKFQLSKVTPSELNYITEVLDLSTGFEGDDTGELGFDYDDYEEEGFGPEEDDYSLNVSAIPSNFDLADLTLNAGFVLDETTLQDCRWRGKRCYADNFTHAFTSYGNCWTFNSNDDKILRQTIPGSGNGLYLVIDVQQEQYTEKPPSGNSDAGLKFLVHPLAEPPKIDSQGTAVQPGTHAYASIQNILYKNEIPPWGTCDPTWRLDNYDTYTKTGCLLECRAEWVKKDCGCRTVSMPGNATYCSPTQLTQCVKTVVGKLADGRYPCECPTPCVANTFPTTVSYAAWPSISAQDYYTNLFNHTAEYLQRNFVVMDLYYAQLNYQEVIQTRQYTVGSFLGDFGGQLGLFLGASVITIAEFIEYIVMKVTQPCSSRGKRRTDTEMTSLGIDTKSNQSSPLS</sequence>
<accession>A0A6P5AWE1</accession>
<keyword evidence="9" id="KW-0325">Glycoprotein</keyword>
<dbReference type="RefSeq" id="XP_019647387.1">
    <property type="nucleotide sequence ID" value="XM_019791828.1"/>
</dbReference>
<keyword evidence="6" id="KW-0915">Sodium</keyword>
<evidence type="ECO:0000256" key="12">
    <source>
        <dbReference type="RuleBase" id="RU000679"/>
    </source>
</evidence>
<dbReference type="FunFam" id="1.10.287.770:FF:000001">
    <property type="entry name" value="Acid-sensing ion channel subunit 1"/>
    <property type="match status" value="1"/>
</dbReference>
<dbReference type="Proteomes" id="UP000515135">
    <property type="component" value="Unplaced"/>
</dbReference>
<feature type="region of interest" description="Disordered" evidence="13">
    <location>
        <begin position="460"/>
        <end position="486"/>
    </location>
</feature>
<evidence type="ECO:0000256" key="13">
    <source>
        <dbReference type="SAM" id="MobiDB-lite"/>
    </source>
</evidence>
<keyword evidence="7 12" id="KW-0406">Ion transport</keyword>
<evidence type="ECO:0000256" key="14">
    <source>
        <dbReference type="SAM" id="Phobius"/>
    </source>
</evidence>
<evidence type="ECO:0000256" key="8">
    <source>
        <dbReference type="ARBA" id="ARBA00023136"/>
    </source>
</evidence>
<comment type="similarity">
    <text evidence="12">Belongs to the amiloride-sensitive sodium channel (TC 1.A.6) family.</text>
</comment>
<keyword evidence="2 12" id="KW-0813">Transport</keyword>
<dbReference type="GO" id="GO:0005886">
    <property type="term" value="C:plasma membrane"/>
    <property type="evidence" value="ECO:0007669"/>
    <property type="project" value="TreeGrafter"/>
</dbReference>
<dbReference type="OrthoDB" id="6021021at2759"/>
<dbReference type="GO" id="GO:0015280">
    <property type="term" value="F:ligand-gated sodium channel activity"/>
    <property type="evidence" value="ECO:0007669"/>
    <property type="project" value="TreeGrafter"/>
</dbReference>
<gene>
    <name evidence="16" type="primary">LOC109487761</name>
</gene>
<dbReference type="PANTHER" id="PTHR11690:SF286">
    <property type="entry name" value="ACID-SENSING ION CHANNEL 5"/>
    <property type="match status" value="1"/>
</dbReference>
<evidence type="ECO:0000313" key="16">
    <source>
        <dbReference type="RefSeq" id="XP_019647387.1"/>
    </source>
</evidence>
<reference evidence="16" key="1">
    <citation type="submission" date="2025-08" db="UniProtKB">
        <authorList>
            <consortium name="RefSeq"/>
        </authorList>
    </citation>
    <scope>IDENTIFICATION</scope>
    <source>
        <tissue evidence="16">Gonad</tissue>
    </source>
</reference>
<evidence type="ECO:0000256" key="4">
    <source>
        <dbReference type="ARBA" id="ARBA00022692"/>
    </source>
</evidence>
<keyword evidence="8 14" id="KW-0472">Membrane</keyword>
<evidence type="ECO:0000256" key="3">
    <source>
        <dbReference type="ARBA" id="ARBA00022461"/>
    </source>
</evidence>
<comment type="subcellular location">
    <subcellularLocation>
        <location evidence="1">Membrane</location>
        <topology evidence="1">Multi-pass membrane protein</topology>
    </subcellularLocation>
</comment>
<keyword evidence="10 12" id="KW-0739">Sodium transport</keyword>
<evidence type="ECO:0000256" key="9">
    <source>
        <dbReference type="ARBA" id="ARBA00023180"/>
    </source>
</evidence>
<proteinExistence type="inferred from homology"/>
<dbReference type="Gene3D" id="1.10.287.820">
    <property type="entry name" value="Acid-sensing ion channel domain"/>
    <property type="match status" value="1"/>
</dbReference>
<protein>
    <submittedName>
        <fullName evidence="16">Acid-sensing ion channel 5-like</fullName>
    </submittedName>
</protein>
<dbReference type="PANTHER" id="PTHR11690">
    <property type="entry name" value="AMILORIDE-SENSITIVE SODIUM CHANNEL-RELATED"/>
    <property type="match status" value="1"/>
</dbReference>
<evidence type="ECO:0000256" key="1">
    <source>
        <dbReference type="ARBA" id="ARBA00004141"/>
    </source>
</evidence>
<feature type="compositionally biased region" description="Polar residues" evidence="13">
    <location>
        <begin position="477"/>
        <end position="486"/>
    </location>
</feature>
<dbReference type="KEGG" id="bbel:109487761"/>
<dbReference type="Gene3D" id="2.60.470.10">
    <property type="entry name" value="Acid-sensing ion channels like domains"/>
    <property type="match status" value="1"/>
</dbReference>
<evidence type="ECO:0000256" key="10">
    <source>
        <dbReference type="ARBA" id="ARBA00023201"/>
    </source>
</evidence>
<evidence type="ECO:0000256" key="5">
    <source>
        <dbReference type="ARBA" id="ARBA00022989"/>
    </source>
</evidence>